<proteinExistence type="predicted"/>
<protein>
    <submittedName>
        <fullName evidence="1">Uncharacterized protein</fullName>
    </submittedName>
</protein>
<reference evidence="1 2" key="1">
    <citation type="submission" date="2023-02" db="EMBL/GenBank/DDBJ databases">
        <title>LHISI_Scaffold_Assembly.</title>
        <authorList>
            <person name="Stuart O.P."/>
            <person name="Cleave R."/>
            <person name="Magrath M.J.L."/>
            <person name="Mikheyev A.S."/>
        </authorList>
    </citation>
    <scope>NUCLEOTIDE SEQUENCE [LARGE SCALE GENOMIC DNA]</scope>
    <source>
        <strain evidence="1">Daus_M_001</strain>
        <tissue evidence="1">Leg muscle</tissue>
    </source>
</reference>
<name>A0ABQ9GER2_9NEOP</name>
<gene>
    <name evidence="1" type="ORF">PR048_027196</name>
</gene>
<accession>A0ABQ9GER2</accession>
<keyword evidence="2" id="KW-1185">Reference proteome</keyword>
<sequence>MVPDFRVWELFRTMPLVSGFSRGSPVYTALAFRRCSVLISLHPHRLSKPRDLDAKSRSNLFTHSPNIKKNTNHPYAGGIQNMDIETKPYAGGIQNMDIETKPYAGRIQNMDIETKSKHWDLFFPMNCSSSVIGACGEETIGVRGGSEAAAVVGVGAVVLEISGGKLRTDTLSNEGATVAERLACSPPTKAIRVQSPVGSFTWESCRTMPLVGGSSRGCPVSPALSFRRCSIFTSITLIGSQDLDDHDGSTARLARRSDEALGVRVSVARIAPSLLDQGRAAELGPNLLVRQLATHQGQPASISSGVAPGFSHVGIVLDDAACQRVFTGYSRFPRLCIPAPLYPRVSFHVVSSDDGHLRVAAGKPDKIDVKLVYTEVDFVTGSQFIRHALDDSEPIADLQGNK</sequence>
<dbReference type="Proteomes" id="UP001159363">
    <property type="component" value="Chromosome 11"/>
</dbReference>
<comment type="caution">
    <text evidence="1">The sequence shown here is derived from an EMBL/GenBank/DDBJ whole genome shotgun (WGS) entry which is preliminary data.</text>
</comment>
<evidence type="ECO:0000313" key="1">
    <source>
        <dbReference type="EMBL" id="KAJ8870895.1"/>
    </source>
</evidence>
<dbReference type="EMBL" id="JARBHB010000012">
    <property type="protein sequence ID" value="KAJ8870895.1"/>
    <property type="molecule type" value="Genomic_DNA"/>
</dbReference>
<evidence type="ECO:0000313" key="2">
    <source>
        <dbReference type="Proteomes" id="UP001159363"/>
    </source>
</evidence>
<organism evidence="1 2">
    <name type="scientific">Dryococelus australis</name>
    <dbReference type="NCBI Taxonomy" id="614101"/>
    <lineage>
        <taxon>Eukaryota</taxon>
        <taxon>Metazoa</taxon>
        <taxon>Ecdysozoa</taxon>
        <taxon>Arthropoda</taxon>
        <taxon>Hexapoda</taxon>
        <taxon>Insecta</taxon>
        <taxon>Pterygota</taxon>
        <taxon>Neoptera</taxon>
        <taxon>Polyneoptera</taxon>
        <taxon>Phasmatodea</taxon>
        <taxon>Verophasmatodea</taxon>
        <taxon>Anareolatae</taxon>
        <taxon>Phasmatidae</taxon>
        <taxon>Eurycanthinae</taxon>
        <taxon>Dryococelus</taxon>
    </lineage>
</organism>